<organism evidence="2 3">
    <name type="scientific">Hwangdonia lutea</name>
    <dbReference type="NCBI Taxonomy" id="3075823"/>
    <lineage>
        <taxon>Bacteria</taxon>
        <taxon>Pseudomonadati</taxon>
        <taxon>Bacteroidota</taxon>
        <taxon>Flavobacteriia</taxon>
        <taxon>Flavobacteriales</taxon>
        <taxon>Flavobacteriaceae</taxon>
        <taxon>Hwangdonia</taxon>
    </lineage>
</organism>
<sequence>MLVVFKLQAQLGFCSGNSGDPIFTETFGTGTTSSPLPAGTTSYTFAGGSPSDGFYTVSSDTNFFDWHDIEDHTPNDTDGRMLVVNADYTAGEFYRTTISGLCENTTYEFSSWMINLLPSTTQCANGGIPINVKFEIWDNTDTNLLASGDTGDINGTSSPNWLQYALVFQTLPAQTSVILKMLNNGVGGCGNDLAIDDIVFKSCGDAVIIENPANNINTFVCEDQLPYATQLTAIPDFAIFSTHFYQWQESSDGINWIDIAGETNQSYTTSLINSTTFYRVKIAEDAINLTNDSCNSTSEIFEIQVIPLPNAPTSNGDLMICENDDTPLSVTVPIGVRVNWYDASVGGNLLQANSTVYNPNGVSGIYYAEAETVNGNCISTSRTAVEINYYPIPQVQDETLEFCENTTLDLQANASNATSYLWSTGEITETITVNAPGIYSVQVTNNNCSVAKTITVTQINNPVIENVTSDGNDIIVNATSNTGNLLYSLNGNIFQPNNTFFNVDGGLYTIYVKDRDCSFITTQSYLHFYIPKFFTPNNDGDNDAFNLKGIEYYASSQVFIFDRYGKLLKSSRNSSFSWNGTFNNQQLPTDDYWYVVVIDGQKFTGHVTLKR</sequence>
<evidence type="ECO:0000313" key="2">
    <source>
        <dbReference type="EMBL" id="WOD45175.1"/>
    </source>
</evidence>
<reference evidence="3" key="1">
    <citation type="submission" date="2024-06" db="EMBL/GenBank/DDBJ databases">
        <title>Hwangdonia haimaensis gen. nov., sp. nov., a member of the family Flavobacteriaceae isolated from the haima cold seep.</title>
        <authorList>
            <person name="Li J."/>
        </authorList>
    </citation>
    <scope>NUCLEOTIDE SEQUENCE [LARGE SCALE GENOMIC DNA]</scope>
    <source>
        <strain evidence="3">SCSIO 19198</strain>
    </source>
</reference>
<dbReference type="RefSeq" id="WP_316984831.1">
    <property type="nucleotide sequence ID" value="NZ_CP136521.1"/>
</dbReference>
<accession>A0AA97ERZ4</accession>
<dbReference type="Pfam" id="PF13585">
    <property type="entry name" value="CHU_C"/>
    <property type="match status" value="1"/>
</dbReference>
<dbReference type="InterPro" id="IPR026341">
    <property type="entry name" value="T9SS_type_B"/>
</dbReference>
<name>A0AA97ERZ4_9FLAO</name>
<protein>
    <submittedName>
        <fullName evidence="2">T9SS type B sorting domain-containing protein</fullName>
    </submittedName>
</protein>
<dbReference type="AlphaFoldDB" id="A0AA97ERZ4"/>
<keyword evidence="3" id="KW-1185">Reference proteome</keyword>
<evidence type="ECO:0000259" key="1">
    <source>
        <dbReference type="Pfam" id="PF19081"/>
    </source>
</evidence>
<dbReference type="InterPro" id="IPR044023">
    <property type="entry name" value="Ig_7"/>
</dbReference>
<dbReference type="Proteomes" id="UP001302486">
    <property type="component" value="Chromosome"/>
</dbReference>
<dbReference type="Gene3D" id="2.60.40.2700">
    <property type="match status" value="1"/>
</dbReference>
<dbReference type="NCBIfam" id="TIGR04131">
    <property type="entry name" value="Bac_Flav_CTERM"/>
    <property type="match status" value="1"/>
</dbReference>
<feature type="domain" description="Ig-like" evidence="1">
    <location>
        <begin position="309"/>
        <end position="391"/>
    </location>
</feature>
<dbReference type="Pfam" id="PF19081">
    <property type="entry name" value="Ig_7"/>
    <property type="match status" value="1"/>
</dbReference>
<gene>
    <name evidence="2" type="ORF">RNZ46_07865</name>
</gene>
<dbReference type="KEGG" id="hws:RNZ46_07865"/>
<dbReference type="EMBL" id="CP136521">
    <property type="protein sequence ID" value="WOD45175.1"/>
    <property type="molecule type" value="Genomic_DNA"/>
</dbReference>
<evidence type="ECO:0000313" key="3">
    <source>
        <dbReference type="Proteomes" id="UP001302486"/>
    </source>
</evidence>
<proteinExistence type="predicted"/>